<evidence type="ECO:0000259" key="2">
    <source>
        <dbReference type="Pfam" id="PF14534"/>
    </source>
</evidence>
<evidence type="ECO:0000256" key="1">
    <source>
        <dbReference type="SAM" id="SignalP"/>
    </source>
</evidence>
<gene>
    <name evidence="3" type="ORF">ARC20_10050</name>
</gene>
<keyword evidence="4" id="KW-1185">Reference proteome</keyword>
<sequence>MKWLLFVLLAVSATASGTDNASVAQRLQRANDGIAADWRSSDAASFGERYAVEATLMPEHSAVRRGTPAIADYYAALFDAVRVEDYRRASHDVVVYGQHAVQTGRYTLAFSHANAASTTFEGKFMALWDLSAPEPRLVCELWGADAPFDPALWPRITAALTADAQPADADAALVREISARNALIDRLVTERHGAEHAELFFPNAIYLTYYTPMRVGEAQIRDYFIEHEKPGDVTIESLELRSGKLHPLEGHEVVLEEGFYRVGWRAGDAHGVVDGKSLNLWKRDEAGRLKLFRQAVNHD</sequence>
<evidence type="ECO:0000313" key="3">
    <source>
        <dbReference type="EMBL" id="KRG43377.1"/>
    </source>
</evidence>
<dbReference type="InterPro" id="IPR032710">
    <property type="entry name" value="NTF2-like_dom_sf"/>
</dbReference>
<evidence type="ECO:0000313" key="4">
    <source>
        <dbReference type="Proteomes" id="UP000051802"/>
    </source>
</evidence>
<organism evidence="3 4">
    <name type="scientific">Stenotrophomonas panacihumi</name>
    <dbReference type="NCBI Taxonomy" id="676599"/>
    <lineage>
        <taxon>Bacteria</taxon>
        <taxon>Pseudomonadati</taxon>
        <taxon>Pseudomonadota</taxon>
        <taxon>Gammaproteobacteria</taxon>
        <taxon>Lysobacterales</taxon>
        <taxon>Lysobacteraceae</taxon>
        <taxon>Stenotrophomonas</taxon>
    </lineage>
</organism>
<dbReference type="STRING" id="676599.ARC20_10050"/>
<keyword evidence="1" id="KW-0732">Signal</keyword>
<dbReference type="InterPro" id="IPR027843">
    <property type="entry name" value="DUF4440"/>
</dbReference>
<feature type="domain" description="DUF4440" evidence="2">
    <location>
        <begin position="36"/>
        <end position="128"/>
    </location>
</feature>
<dbReference type="Proteomes" id="UP000051802">
    <property type="component" value="Unassembled WGS sequence"/>
</dbReference>
<dbReference type="RefSeq" id="WP_057646462.1">
    <property type="nucleotide sequence ID" value="NZ_LLXU01000075.1"/>
</dbReference>
<dbReference type="EMBL" id="LLXU01000075">
    <property type="protein sequence ID" value="KRG43377.1"/>
    <property type="molecule type" value="Genomic_DNA"/>
</dbReference>
<feature type="chain" id="PRO_5006391158" description="DUF4440 domain-containing protein" evidence="1">
    <location>
        <begin position="18"/>
        <end position="299"/>
    </location>
</feature>
<name>A0A0R0AQR6_9GAMM</name>
<proteinExistence type="predicted"/>
<dbReference type="Pfam" id="PF14534">
    <property type="entry name" value="DUF4440"/>
    <property type="match status" value="1"/>
</dbReference>
<dbReference type="SUPFAM" id="SSF54427">
    <property type="entry name" value="NTF2-like"/>
    <property type="match status" value="2"/>
</dbReference>
<accession>A0A0R0AQR6</accession>
<dbReference type="AlphaFoldDB" id="A0A0R0AQR6"/>
<comment type="caution">
    <text evidence="3">The sequence shown here is derived from an EMBL/GenBank/DDBJ whole genome shotgun (WGS) entry which is preliminary data.</text>
</comment>
<feature type="signal peptide" evidence="1">
    <location>
        <begin position="1"/>
        <end position="17"/>
    </location>
</feature>
<reference evidence="3 4" key="1">
    <citation type="submission" date="2015-10" db="EMBL/GenBank/DDBJ databases">
        <title>Genome sequencing and analysis of members of genus Stenotrophomonas.</title>
        <authorList>
            <person name="Patil P.P."/>
            <person name="Midha S."/>
            <person name="Patil P.B."/>
        </authorList>
    </citation>
    <scope>NUCLEOTIDE SEQUENCE [LARGE SCALE GENOMIC DNA]</scope>
    <source>
        <strain evidence="3 4">JCM 16536</strain>
    </source>
</reference>
<dbReference type="Gene3D" id="3.10.450.50">
    <property type="match status" value="2"/>
</dbReference>
<dbReference type="OrthoDB" id="6057827at2"/>
<protein>
    <recommendedName>
        <fullName evidence="2">DUF4440 domain-containing protein</fullName>
    </recommendedName>
</protein>